<evidence type="ECO:0000256" key="4">
    <source>
        <dbReference type="ARBA" id="ARBA00022840"/>
    </source>
</evidence>
<gene>
    <name evidence="8" type="ORF">CXB77_06665</name>
</gene>
<keyword evidence="1" id="KW-0808">Transferase</keyword>
<proteinExistence type="predicted"/>
<dbReference type="InterPro" id="IPR008271">
    <property type="entry name" value="Ser/Thr_kinase_AS"/>
</dbReference>
<evidence type="ECO:0000256" key="6">
    <source>
        <dbReference type="SAM" id="Phobius"/>
    </source>
</evidence>
<feature type="binding site" evidence="5">
    <location>
        <position position="58"/>
    </location>
    <ligand>
        <name>ATP</name>
        <dbReference type="ChEBI" id="CHEBI:30616"/>
    </ligand>
</feature>
<dbReference type="InterPro" id="IPR011009">
    <property type="entry name" value="Kinase-like_dom_sf"/>
</dbReference>
<evidence type="ECO:0000313" key="8">
    <source>
        <dbReference type="EMBL" id="PQJ96517.1"/>
    </source>
</evidence>
<dbReference type="GO" id="GO:0005524">
    <property type="term" value="F:ATP binding"/>
    <property type="evidence" value="ECO:0007669"/>
    <property type="project" value="UniProtKB-UniRule"/>
</dbReference>
<evidence type="ECO:0000256" key="3">
    <source>
        <dbReference type="ARBA" id="ARBA00022777"/>
    </source>
</evidence>
<accession>A0A2S7XS04</accession>
<dbReference type="Proteomes" id="UP000239936">
    <property type="component" value="Unassembled WGS sequence"/>
</dbReference>
<name>A0A2S7XS04_9GAMM</name>
<dbReference type="CDD" id="cd14014">
    <property type="entry name" value="STKc_PknB_like"/>
    <property type="match status" value="1"/>
</dbReference>
<organism evidence="8 9">
    <name type="scientific">Chromatium okenii</name>
    <dbReference type="NCBI Taxonomy" id="61644"/>
    <lineage>
        <taxon>Bacteria</taxon>
        <taxon>Pseudomonadati</taxon>
        <taxon>Pseudomonadota</taxon>
        <taxon>Gammaproteobacteria</taxon>
        <taxon>Chromatiales</taxon>
        <taxon>Chromatiaceae</taxon>
        <taxon>Chromatium</taxon>
    </lineage>
</organism>
<dbReference type="OrthoDB" id="9801841at2"/>
<dbReference type="PANTHER" id="PTHR43289">
    <property type="entry name" value="MITOGEN-ACTIVATED PROTEIN KINASE KINASE KINASE 20-RELATED"/>
    <property type="match status" value="1"/>
</dbReference>
<dbReference type="GO" id="GO:0004674">
    <property type="term" value="F:protein serine/threonine kinase activity"/>
    <property type="evidence" value="ECO:0007669"/>
    <property type="project" value="TreeGrafter"/>
</dbReference>
<dbReference type="Gene3D" id="1.10.510.10">
    <property type="entry name" value="Transferase(Phosphotransferase) domain 1"/>
    <property type="match status" value="1"/>
</dbReference>
<protein>
    <recommendedName>
        <fullName evidence="7">Protein kinase domain-containing protein</fullName>
    </recommendedName>
</protein>
<dbReference type="Pfam" id="PF00069">
    <property type="entry name" value="Pkinase"/>
    <property type="match status" value="1"/>
</dbReference>
<dbReference type="PROSITE" id="PS00107">
    <property type="entry name" value="PROTEIN_KINASE_ATP"/>
    <property type="match status" value="1"/>
</dbReference>
<dbReference type="PANTHER" id="PTHR43289:SF6">
    <property type="entry name" value="SERINE_THREONINE-PROTEIN KINASE NEKL-3"/>
    <property type="match status" value="1"/>
</dbReference>
<dbReference type="SUPFAM" id="SSF56112">
    <property type="entry name" value="Protein kinase-like (PK-like)"/>
    <property type="match status" value="1"/>
</dbReference>
<keyword evidence="6" id="KW-0472">Membrane</keyword>
<keyword evidence="6" id="KW-1133">Transmembrane helix</keyword>
<keyword evidence="9" id="KW-1185">Reference proteome</keyword>
<evidence type="ECO:0000313" key="9">
    <source>
        <dbReference type="Proteomes" id="UP000239936"/>
    </source>
</evidence>
<evidence type="ECO:0000259" key="7">
    <source>
        <dbReference type="PROSITE" id="PS50011"/>
    </source>
</evidence>
<keyword evidence="2 5" id="KW-0547">Nucleotide-binding</keyword>
<sequence length="562" mass="61295">MDFDSTIVQPVMVEPMSLESLRLGLQPRYRLERELGAGGMGQVFLATDTDLERRVAIKTILPELVCDADWVSRLRLEARVAAGLQHPNLVQVFEILTVGATPVIVMEYVPGRTLTEMLGEGWLTPLHLTSLMAEICDGIAYAHARGVIHRDLKPANILLSRAGQPKVSDFGLAVRRQAGEQYRHHVGDERIIGSPFFMSPEQALNGSQLPDTRSDIYSLGATLYYGLTGRAPVNGKTTEDVIGAVIHQTPPRPSTLGINISPDLEAICFKALLKDPAQRYATAAEMAEDLRRSLGGLPVTARRYHLWEAAGRAMKARKEALAVGLALILLMMTGLYAAVSLLTTTAENALMGEIRRKVIDIATLSTMMIDPTLVETAIDSGSRNHVRARQLAAQLNTICHSTTGVRFLYILRQPRRNDPQLEFVVTNASFLSDAELDLNQNGLVDTDEAPSMPGDPFDATPYPAMLLGFQKPTADKTTENLDQWGIALSGYAPIRGNDGHSIGVLGVDISSLQLRADFESLEQSRNLALLVTVGLAVLSLILLLSTLVGLWNRDRLPTAVTP</sequence>
<evidence type="ECO:0000256" key="5">
    <source>
        <dbReference type="PROSITE-ProRule" id="PRU10141"/>
    </source>
</evidence>
<reference evidence="8 9" key="1">
    <citation type="submission" date="2018-01" db="EMBL/GenBank/DDBJ databases">
        <title>The complete genome sequence of Chromatium okenii LaCa, a purple sulfur bacterium with a turbulent life.</title>
        <authorList>
            <person name="Luedin S.M."/>
            <person name="Liechti N."/>
            <person name="Storelli N."/>
            <person name="Danza F."/>
            <person name="Wittwer M."/>
            <person name="Pothier J.F."/>
            <person name="Tonolla M.A."/>
        </authorList>
    </citation>
    <scope>NUCLEOTIDE SEQUENCE [LARGE SCALE GENOMIC DNA]</scope>
    <source>
        <strain evidence="8 9">LaCa</strain>
    </source>
</reference>
<evidence type="ECO:0000256" key="1">
    <source>
        <dbReference type="ARBA" id="ARBA00022679"/>
    </source>
</evidence>
<evidence type="ECO:0000256" key="2">
    <source>
        <dbReference type="ARBA" id="ARBA00022741"/>
    </source>
</evidence>
<feature type="transmembrane region" description="Helical" evidence="6">
    <location>
        <begin position="320"/>
        <end position="342"/>
    </location>
</feature>
<dbReference type="SMART" id="SM00220">
    <property type="entry name" value="S_TKc"/>
    <property type="match status" value="1"/>
</dbReference>
<dbReference type="PROSITE" id="PS50011">
    <property type="entry name" value="PROTEIN_KINASE_DOM"/>
    <property type="match status" value="1"/>
</dbReference>
<keyword evidence="6" id="KW-0812">Transmembrane</keyword>
<comment type="caution">
    <text evidence="8">The sequence shown here is derived from an EMBL/GenBank/DDBJ whole genome shotgun (WGS) entry which is preliminary data.</text>
</comment>
<dbReference type="PROSITE" id="PS00108">
    <property type="entry name" value="PROTEIN_KINASE_ST"/>
    <property type="match status" value="1"/>
</dbReference>
<dbReference type="InterPro" id="IPR017441">
    <property type="entry name" value="Protein_kinase_ATP_BS"/>
</dbReference>
<feature type="transmembrane region" description="Helical" evidence="6">
    <location>
        <begin position="527"/>
        <end position="551"/>
    </location>
</feature>
<dbReference type="EMBL" id="PPGH01000034">
    <property type="protein sequence ID" value="PQJ96517.1"/>
    <property type="molecule type" value="Genomic_DNA"/>
</dbReference>
<keyword evidence="4 5" id="KW-0067">ATP-binding</keyword>
<dbReference type="Gene3D" id="3.30.200.20">
    <property type="entry name" value="Phosphorylase Kinase, domain 1"/>
    <property type="match status" value="1"/>
</dbReference>
<feature type="domain" description="Protein kinase" evidence="7">
    <location>
        <begin position="29"/>
        <end position="294"/>
    </location>
</feature>
<dbReference type="InterPro" id="IPR000719">
    <property type="entry name" value="Prot_kinase_dom"/>
</dbReference>
<dbReference type="AlphaFoldDB" id="A0A2S7XS04"/>
<dbReference type="RefSeq" id="WP_105073277.1">
    <property type="nucleotide sequence ID" value="NZ_JAFLKP010000082.1"/>
</dbReference>
<keyword evidence="3" id="KW-0418">Kinase</keyword>